<organism evidence="1 2">
    <name type="scientific">Ovis ammon polii x Ovis aries</name>
    <dbReference type="NCBI Taxonomy" id="2918886"/>
    <lineage>
        <taxon>Eukaryota</taxon>
        <taxon>Metazoa</taxon>
        <taxon>Chordata</taxon>
        <taxon>Craniata</taxon>
        <taxon>Vertebrata</taxon>
        <taxon>Euteleostomi</taxon>
        <taxon>Mammalia</taxon>
        <taxon>Eutheria</taxon>
        <taxon>Laurasiatheria</taxon>
        <taxon>Artiodactyla</taxon>
        <taxon>Ruminantia</taxon>
        <taxon>Pecora</taxon>
        <taxon>Bovidae</taxon>
        <taxon>Caprinae</taxon>
        <taxon>Ovis</taxon>
    </lineage>
</organism>
<sequence>MASGPHPTATTATAVSSAAPSAGGSSSGTTTTTTTTTGGILIGDRLYSEVSLTIDHSLIPEERLSPTPSMQDGLDLPSETDLRILGCELIQAAGILLRLPQVAMATGQVLFHRFFYSKSFVKHSFEIVAMACINLASKIEEAPRRIRDVINVFHHLRQLRGKRTPSPLILDQNYINTKNQVIKAERRVLKELGFCVHVKHPHKIIVMYLQVLECERNQTLVQTAWNYMNDSLRTNVFVRFQPETIACACIYLAARALQIPLPTRPHWFLLFGTTEEEIQEICIETLRLYTRKKPNYELLEKEVEKRKVALQEAKLKAKGLNPDGTPALSTLGGFSPASKPSSPREVKTEEKSPISVNVKTIKKEPEDRQQASKSPYNGLLIINLAFHRVYMVAVEVGIVFLCLSSVWREKEPMALRPLLGTDAPCLAVRKVHVLPGLDVLPASDVKSVDGESVVHPQLPQRLSGPSPRSPPAARTAEDLTTVIVLASWTQVCCYIQGLTDWNVSVKVSSHKHLLHQRERERERDEHMGPLSQERVFFWSSLQEHEDCAFCIFVWKHAVHAFVKV</sequence>
<evidence type="ECO:0000313" key="1">
    <source>
        <dbReference type="EMBL" id="KAI4589765.1"/>
    </source>
</evidence>
<reference evidence="1" key="1">
    <citation type="submission" date="2022-03" db="EMBL/GenBank/DDBJ databases">
        <title>Genomic analyses of argali, domestic sheep and their hybrids provide insights into chromosomal evolution, heterosis and genetic basis of agronomic traits.</title>
        <authorList>
            <person name="Li M."/>
        </authorList>
    </citation>
    <scope>NUCLEOTIDE SEQUENCE</scope>
    <source>
        <strain evidence="1">F1 hybrid</strain>
    </source>
</reference>
<dbReference type="EMBL" id="CM043026">
    <property type="protein sequence ID" value="KAI4589765.1"/>
    <property type="molecule type" value="Genomic_DNA"/>
</dbReference>
<gene>
    <name evidence="1" type="ORF">MJG53_000814</name>
</gene>
<comment type="caution">
    <text evidence="1">The sequence shown here is derived from an EMBL/GenBank/DDBJ whole genome shotgun (WGS) entry which is preliminary data.</text>
</comment>
<protein>
    <submittedName>
        <fullName evidence="1">Uncharacterized protein</fullName>
    </submittedName>
</protein>
<evidence type="ECO:0000313" key="2">
    <source>
        <dbReference type="Proteomes" id="UP001057279"/>
    </source>
</evidence>
<name>A0ACB9VJV9_9CETA</name>
<accession>A0ACB9VJV9</accession>
<keyword evidence="2" id="KW-1185">Reference proteome</keyword>
<proteinExistence type="predicted"/>
<dbReference type="Proteomes" id="UP001057279">
    <property type="component" value="Linkage Group LG01"/>
</dbReference>